<dbReference type="AlphaFoldDB" id="B4RB45"/>
<dbReference type="PANTHER" id="PTHR43792">
    <property type="entry name" value="GNAT FAMILY, PUTATIVE (AFU_ORTHOLOGUE AFUA_3G00765)-RELATED-RELATED"/>
    <property type="match status" value="1"/>
</dbReference>
<dbReference type="STRING" id="450851.PHZ_c1685"/>
<dbReference type="InterPro" id="IPR000182">
    <property type="entry name" value="GNAT_dom"/>
</dbReference>
<evidence type="ECO:0000313" key="3">
    <source>
        <dbReference type="Proteomes" id="UP000001868"/>
    </source>
</evidence>
<dbReference type="InterPro" id="IPR016181">
    <property type="entry name" value="Acyl_CoA_acyltransferase"/>
</dbReference>
<dbReference type="Pfam" id="PF13302">
    <property type="entry name" value="Acetyltransf_3"/>
    <property type="match status" value="1"/>
</dbReference>
<keyword evidence="2" id="KW-0808">Transferase</keyword>
<dbReference type="Gene3D" id="3.40.630.30">
    <property type="match status" value="1"/>
</dbReference>
<reference evidence="2 3" key="1">
    <citation type="journal article" date="2008" name="BMC Genomics">
        <title>Complete genome of Phenylobacterium zucineum - a novel facultative intracellular bacterium isolated from human erythroleukemia cell line K562.</title>
        <authorList>
            <person name="Luo Y."/>
            <person name="Xu X."/>
            <person name="Ding Z."/>
            <person name="Liu Z."/>
            <person name="Zhang B."/>
            <person name="Yan Z."/>
            <person name="Sun J."/>
            <person name="Hu S."/>
            <person name="Hu X."/>
        </authorList>
    </citation>
    <scope>NUCLEOTIDE SEQUENCE [LARGE SCALE GENOMIC DNA]</scope>
    <source>
        <strain evidence="2 3">HLK1</strain>
    </source>
</reference>
<dbReference type="Proteomes" id="UP000001868">
    <property type="component" value="Chromosome"/>
</dbReference>
<dbReference type="GO" id="GO:0016747">
    <property type="term" value="F:acyltransferase activity, transferring groups other than amino-acyl groups"/>
    <property type="evidence" value="ECO:0007669"/>
    <property type="project" value="InterPro"/>
</dbReference>
<dbReference type="OrthoDB" id="6293260at2"/>
<protein>
    <submittedName>
        <fullName evidence="2">Acetyltransferase</fullName>
    </submittedName>
</protein>
<proteinExistence type="predicted"/>
<dbReference type="HOGENOM" id="CLU_013985_3_1_5"/>
<dbReference type="EMBL" id="CP000747">
    <property type="protein sequence ID" value="ACG78096.1"/>
    <property type="molecule type" value="Genomic_DNA"/>
</dbReference>
<evidence type="ECO:0000259" key="1">
    <source>
        <dbReference type="PROSITE" id="PS51186"/>
    </source>
</evidence>
<dbReference type="PANTHER" id="PTHR43792:SF1">
    <property type="entry name" value="N-ACETYLTRANSFERASE DOMAIN-CONTAINING PROTEIN"/>
    <property type="match status" value="1"/>
</dbReference>
<dbReference type="RefSeq" id="WP_012522238.1">
    <property type="nucleotide sequence ID" value="NC_011144.1"/>
</dbReference>
<dbReference type="SUPFAM" id="SSF55729">
    <property type="entry name" value="Acyl-CoA N-acyltransferases (Nat)"/>
    <property type="match status" value="1"/>
</dbReference>
<gene>
    <name evidence="2" type="ordered locus">PHZ_c1685</name>
</gene>
<evidence type="ECO:0000313" key="2">
    <source>
        <dbReference type="EMBL" id="ACG78096.1"/>
    </source>
</evidence>
<dbReference type="KEGG" id="pzu:PHZ_c1685"/>
<name>B4RB45_PHEZH</name>
<accession>B4RB45</accession>
<dbReference type="InterPro" id="IPR051531">
    <property type="entry name" value="N-acetyltransferase"/>
</dbReference>
<keyword evidence="3" id="KW-1185">Reference proteome</keyword>
<organism evidence="2 3">
    <name type="scientific">Phenylobacterium zucineum (strain HLK1)</name>
    <dbReference type="NCBI Taxonomy" id="450851"/>
    <lineage>
        <taxon>Bacteria</taxon>
        <taxon>Pseudomonadati</taxon>
        <taxon>Pseudomonadota</taxon>
        <taxon>Alphaproteobacteria</taxon>
        <taxon>Caulobacterales</taxon>
        <taxon>Caulobacteraceae</taxon>
        <taxon>Phenylobacterium</taxon>
    </lineage>
</organism>
<dbReference type="eggNOG" id="COG1670">
    <property type="taxonomic scope" value="Bacteria"/>
</dbReference>
<dbReference type="PROSITE" id="PS51186">
    <property type="entry name" value="GNAT"/>
    <property type="match status" value="1"/>
</dbReference>
<sequence length="160" mass="17380">MILRTERLTLTPPTEADAAFVLELLNDPGWIANIGDRGVRTEDEARTYIAERFSKSPWFVVRNAAGEAMGMCGIVVGREGLDSPDIGYAFLERHAGQGYATEAARVVLAHAREAMGLAKVAAITSVDNTASQRVLEKIGLRFVEVIQLPGVPEQSAYFTT</sequence>
<feature type="domain" description="N-acetyltransferase" evidence="1">
    <location>
        <begin position="8"/>
        <end position="160"/>
    </location>
</feature>